<organism evidence="1 2">
    <name type="scientific">Pleurotus cornucopiae</name>
    <name type="common">Cornucopia mushroom</name>
    <dbReference type="NCBI Taxonomy" id="5321"/>
    <lineage>
        <taxon>Eukaryota</taxon>
        <taxon>Fungi</taxon>
        <taxon>Dikarya</taxon>
        <taxon>Basidiomycota</taxon>
        <taxon>Agaricomycotina</taxon>
        <taxon>Agaricomycetes</taxon>
        <taxon>Agaricomycetidae</taxon>
        <taxon>Agaricales</taxon>
        <taxon>Pleurotineae</taxon>
        <taxon>Pleurotaceae</taxon>
        <taxon>Pleurotus</taxon>
    </lineage>
</organism>
<comment type="caution">
    <text evidence="1">The sequence shown here is derived from an EMBL/GenBank/DDBJ whole genome shotgun (WGS) entry which is preliminary data.</text>
</comment>
<protein>
    <submittedName>
        <fullName evidence="1">Uncharacterized protein</fullName>
    </submittedName>
</protein>
<proteinExistence type="predicted"/>
<evidence type="ECO:0000313" key="1">
    <source>
        <dbReference type="EMBL" id="KAG9217673.1"/>
    </source>
</evidence>
<reference evidence="1 2" key="1">
    <citation type="journal article" date="2021" name="Appl. Environ. Microbiol.">
        <title>Genetic linkage and physical mapping for an oyster mushroom Pleurotus cornucopiae and QTL analysis for the trait cap color.</title>
        <authorList>
            <person name="Zhang Y."/>
            <person name="Gao W."/>
            <person name="Sonnenberg A."/>
            <person name="Chen Q."/>
            <person name="Zhang J."/>
            <person name="Huang C."/>
        </authorList>
    </citation>
    <scope>NUCLEOTIDE SEQUENCE [LARGE SCALE GENOMIC DNA]</scope>
    <source>
        <strain evidence="1">CCMSSC00406</strain>
    </source>
</reference>
<gene>
    <name evidence="1" type="ORF">CCMSSC00406_0003638</name>
</gene>
<evidence type="ECO:0000313" key="2">
    <source>
        <dbReference type="Proteomes" id="UP000824881"/>
    </source>
</evidence>
<accession>A0ACB7IHA9</accession>
<name>A0ACB7IHA9_PLECO</name>
<keyword evidence="2" id="KW-1185">Reference proteome</keyword>
<sequence length="211" mass="23282">MNARSLIIDNADAQIQYSPSWEANGSPNEYKHTTSNTAIKGESFTFKFVGTSVAVYGTLVAGTPPNSTYTLDGGDPFPSLTQRSTSIQYQQVFYSSPALPLMEHTLVGTCENENEGVQVILDYFVIETPLDFTTNTSSTPSICDSKPAPPTTIIVSSVLRGFTLLATIFASYLWYRGRNPKLMDIHNMHPKQNPTSFNGTVVSYQYEKLLK</sequence>
<dbReference type="EMBL" id="WQMT02000011">
    <property type="protein sequence ID" value="KAG9217673.1"/>
    <property type="molecule type" value="Genomic_DNA"/>
</dbReference>
<dbReference type="Proteomes" id="UP000824881">
    <property type="component" value="Unassembled WGS sequence"/>
</dbReference>